<accession>A0A8J7V368</accession>
<feature type="domain" description="Class II Histidinyl-tRNA synthetase (HisRS)-like catalytic core" evidence="10">
    <location>
        <begin position="13"/>
        <end position="319"/>
    </location>
</feature>
<feature type="binding site" evidence="9">
    <location>
        <position position="128"/>
    </location>
    <ligand>
        <name>L-histidine</name>
        <dbReference type="ChEBI" id="CHEBI:57595"/>
    </ligand>
</feature>
<dbReference type="GO" id="GO:0006427">
    <property type="term" value="P:histidyl-tRNA aminoacylation"/>
    <property type="evidence" value="ECO:0007669"/>
    <property type="project" value="TreeGrafter"/>
</dbReference>
<dbReference type="Pfam" id="PF13393">
    <property type="entry name" value="tRNA-synt_His"/>
    <property type="match status" value="1"/>
</dbReference>
<evidence type="ECO:0000256" key="2">
    <source>
        <dbReference type="ARBA" id="ARBA00004667"/>
    </source>
</evidence>
<keyword evidence="11" id="KW-0328">Glycosyltransferase</keyword>
<evidence type="ECO:0000256" key="7">
    <source>
        <dbReference type="ARBA" id="ARBA00025246"/>
    </source>
</evidence>
<evidence type="ECO:0000256" key="4">
    <source>
        <dbReference type="ARBA" id="ARBA00011496"/>
    </source>
</evidence>
<feature type="binding site" evidence="9">
    <location>
        <position position="132"/>
    </location>
    <ligand>
        <name>L-histidine</name>
        <dbReference type="ChEBI" id="CHEBI:57595"/>
    </ligand>
</feature>
<comment type="function">
    <text evidence="7 8">Required for the first step of histidine biosynthesis. May allow the feedback regulation of ATP phosphoribosyltransferase activity by histidine.</text>
</comment>
<comment type="subunit">
    <text evidence="4 8">Heteromultimer composed of HisG and HisZ subunits.</text>
</comment>
<sequence>MNVDAAKSLLPDGLRDLLPPEAEHEAWAVAALVGRFRQEGYQRVDPPLVEFEDGLLAGPGAGTAPHTFRLMDPVSQRMMGLRADITVQVARIAVSRLTRQPRPLRLCYAGPTLRVRGTQLRPERQVTQAGCEIIGSRSAAADAEAIALAANALDTIGVPDLSVDIALPTLAPRLVDGLGLAAADRVAARDALDRRDAAAVRALGGEAARLLGAILDASGRAGPALAALQAIDGLPDDGRAEIARLADVLPRLAEAAPGLAVTVDAVERRGFEYQTGLSFTLFAKGVRGELGRGGRYLAGAENGGAGEPATGFTLYMDSVMRGARAATAEPRCFLPAELAAEAGPRLRAAGWVTLAGLDPVGDARGEARRLKCTHFIDPAVGAGSDPLPVD</sequence>
<feature type="binding site" evidence="9">
    <location>
        <begin position="84"/>
        <end position="86"/>
    </location>
    <ligand>
        <name>L-histidine</name>
        <dbReference type="ChEBI" id="CHEBI:57595"/>
    </ligand>
</feature>
<dbReference type="GO" id="GO:0016757">
    <property type="term" value="F:glycosyltransferase activity"/>
    <property type="evidence" value="ECO:0007669"/>
    <property type="project" value="UniProtKB-KW"/>
</dbReference>
<evidence type="ECO:0000256" key="9">
    <source>
        <dbReference type="PIRSR" id="PIRSR001549-1"/>
    </source>
</evidence>
<dbReference type="GO" id="GO:0000105">
    <property type="term" value="P:L-histidine biosynthetic process"/>
    <property type="evidence" value="ECO:0007669"/>
    <property type="project" value="UniProtKB-UniRule"/>
</dbReference>
<feature type="binding site" evidence="9">
    <location>
        <position position="269"/>
    </location>
    <ligand>
        <name>L-histidine</name>
        <dbReference type="ChEBI" id="CHEBI:57595"/>
    </ligand>
</feature>
<proteinExistence type="inferred from homology"/>
<dbReference type="UniPathway" id="UPA00031">
    <property type="reaction ID" value="UER00006"/>
</dbReference>
<comment type="caution">
    <text evidence="11">The sequence shown here is derived from an EMBL/GenBank/DDBJ whole genome shotgun (WGS) entry which is preliminary data.</text>
</comment>
<dbReference type="Gene3D" id="3.30.930.10">
    <property type="entry name" value="Bira Bifunctional Protein, Domain 2"/>
    <property type="match status" value="1"/>
</dbReference>
<dbReference type="AlphaFoldDB" id="A0A8J7V368"/>
<comment type="subcellular location">
    <subcellularLocation>
        <location evidence="1 8">Cytoplasm</location>
    </subcellularLocation>
</comment>
<keyword evidence="8" id="KW-0028">Amino-acid biosynthesis</keyword>
<reference evidence="11" key="1">
    <citation type="submission" date="2021-04" db="EMBL/GenBank/DDBJ databases">
        <authorList>
            <person name="Zhang D.-C."/>
        </authorList>
    </citation>
    <scope>NUCLEOTIDE SEQUENCE</scope>
    <source>
        <strain evidence="11">CGMCC 1.15697</strain>
    </source>
</reference>
<feature type="binding site" evidence="9">
    <location>
        <position position="114"/>
    </location>
    <ligand>
        <name>L-histidine</name>
        <dbReference type="ChEBI" id="CHEBI:57595"/>
    </ligand>
</feature>
<keyword evidence="6 8" id="KW-0963">Cytoplasm</keyword>
<comment type="pathway">
    <text evidence="2 8">Amino-acid biosynthesis; L-histidine biosynthesis; L-histidine from 5-phospho-alpha-D-ribose 1-diphosphate: step 1/9.</text>
</comment>
<dbReference type="RefSeq" id="WP_210681071.1">
    <property type="nucleotide sequence ID" value="NZ_JAGMWN010000002.1"/>
</dbReference>
<dbReference type="InterPro" id="IPR004516">
    <property type="entry name" value="HisRS/HisZ"/>
</dbReference>
<dbReference type="PIRSF" id="PIRSF001549">
    <property type="entry name" value="His-tRNA_synth"/>
    <property type="match status" value="1"/>
</dbReference>
<evidence type="ECO:0000256" key="3">
    <source>
        <dbReference type="ARBA" id="ARBA00005539"/>
    </source>
</evidence>
<evidence type="ECO:0000256" key="1">
    <source>
        <dbReference type="ARBA" id="ARBA00004496"/>
    </source>
</evidence>
<evidence type="ECO:0000256" key="5">
    <source>
        <dbReference type="ARBA" id="ARBA00020397"/>
    </source>
</evidence>
<dbReference type="GO" id="GO:0004821">
    <property type="term" value="F:histidine-tRNA ligase activity"/>
    <property type="evidence" value="ECO:0007669"/>
    <property type="project" value="TreeGrafter"/>
</dbReference>
<dbReference type="InterPro" id="IPR004517">
    <property type="entry name" value="HisZ"/>
</dbReference>
<comment type="similarity">
    <text evidence="3 8">Belongs to the class-II aminoacyl-tRNA synthetase family. HisZ subfamily.</text>
</comment>
<evidence type="ECO:0000256" key="6">
    <source>
        <dbReference type="ARBA" id="ARBA00022490"/>
    </source>
</evidence>
<dbReference type="InterPro" id="IPR045864">
    <property type="entry name" value="aa-tRNA-synth_II/BPL/LPL"/>
</dbReference>
<dbReference type="EMBL" id="JAGMWN010000002">
    <property type="protein sequence ID" value="MBP5856504.1"/>
    <property type="molecule type" value="Genomic_DNA"/>
</dbReference>
<dbReference type="PANTHER" id="PTHR43707">
    <property type="entry name" value="HISTIDYL-TRNA SYNTHETASE"/>
    <property type="match status" value="1"/>
</dbReference>
<name>A0A8J7V368_9PROT</name>
<comment type="miscellaneous">
    <text evidence="8">This function is generally fulfilled by the C-terminal part of HisG, which is missing in some bacteria such as this one.</text>
</comment>
<gene>
    <name evidence="8" type="primary">hisZ</name>
    <name evidence="11" type="ORF">KAJ83_05755</name>
</gene>
<evidence type="ECO:0000313" key="12">
    <source>
        <dbReference type="Proteomes" id="UP000672602"/>
    </source>
</evidence>
<organism evidence="11 12">
    <name type="scientific">Marivibrio halodurans</name>
    <dbReference type="NCBI Taxonomy" id="2039722"/>
    <lineage>
        <taxon>Bacteria</taxon>
        <taxon>Pseudomonadati</taxon>
        <taxon>Pseudomonadota</taxon>
        <taxon>Alphaproteobacteria</taxon>
        <taxon>Rhodospirillales</taxon>
        <taxon>Rhodospirillaceae</taxon>
        <taxon>Marivibrio</taxon>
    </lineage>
</organism>
<keyword evidence="8" id="KW-0368">Histidine biosynthesis</keyword>
<dbReference type="InterPro" id="IPR041715">
    <property type="entry name" value="HisRS-like_core"/>
</dbReference>
<dbReference type="Proteomes" id="UP000672602">
    <property type="component" value="Unassembled WGS sequence"/>
</dbReference>
<evidence type="ECO:0000256" key="8">
    <source>
        <dbReference type="HAMAP-Rule" id="MF_00125"/>
    </source>
</evidence>
<keyword evidence="12" id="KW-1185">Reference proteome</keyword>
<keyword evidence="11" id="KW-0808">Transferase</keyword>
<protein>
    <recommendedName>
        <fullName evidence="5 8">ATP phosphoribosyltransferase regulatory subunit</fullName>
    </recommendedName>
</protein>
<evidence type="ECO:0000313" key="11">
    <source>
        <dbReference type="EMBL" id="MBP5856504.1"/>
    </source>
</evidence>
<evidence type="ECO:0000259" key="10">
    <source>
        <dbReference type="Pfam" id="PF13393"/>
    </source>
</evidence>
<dbReference type="SUPFAM" id="SSF55681">
    <property type="entry name" value="Class II aaRS and biotin synthetases"/>
    <property type="match status" value="1"/>
</dbReference>
<dbReference type="GO" id="GO:0005737">
    <property type="term" value="C:cytoplasm"/>
    <property type="evidence" value="ECO:0007669"/>
    <property type="project" value="UniProtKB-SubCell"/>
</dbReference>
<dbReference type="HAMAP" id="MF_00125">
    <property type="entry name" value="HisZ"/>
    <property type="match status" value="1"/>
</dbReference>
<dbReference type="PANTHER" id="PTHR43707:SF1">
    <property type="entry name" value="HISTIDINE--TRNA LIGASE, MITOCHONDRIAL-RELATED"/>
    <property type="match status" value="1"/>
</dbReference>